<keyword evidence="6 7" id="KW-0234">DNA repair</keyword>
<keyword evidence="3 7" id="KW-0863">Zinc-finger</keyword>
<dbReference type="PROSITE" id="PS51908">
    <property type="entry name" value="ZF_UBZ4"/>
    <property type="match status" value="1"/>
</dbReference>
<feature type="compositionally biased region" description="Polar residues" evidence="9">
    <location>
        <begin position="22"/>
        <end position="40"/>
    </location>
</feature>
<protein>
    <recommendedName>
        <fullName evidence="8">Fanconi-associated nuclease</fullName>
        <ecNumber evidence="8">3.1.4.1</ecNumber>
    </recommendedName>
</protein>
<comment type="caution">
    <text evidence="11">The sequence shown here is derived from an EMBL/GenBank/DDBJ whole genome shotgun (WGS) entry which is preliminary data.</text>
</comment>
<dbReference type="Pfam" id="PF08797">
    <property type="entry name" value="HIRAN"/>
    <property type="match status" value="1"/>
</dbReference>
<dbReference type="SMART" id="SM00910">
    <property type="entry name" value="HIRAN"/>
    <property type="match status" value="1"/>
</dbReference>
<evidence type="ECO:0000256" key="9">
    <source>
        <dbReference type="SAM" id="MobiDB-lite"/>
    </source>
</evidence>
<dbReference type="Gene3D" id="3.30.70.2330">
    <property type="match status" value="1"/>
</dbReference>
<dbReference type="GO" id="GO:0005634">
    <property type="term" value="C:nucleus"/>
    <property type="evidence" value="ECO:0007669"/>
    <property type="project" value="UniProtKB-SubCell"/>
</dbReference>
<dbReference type="PANTHER" id="PTHR15749">
    <property type="entry name" value="FANCONI-ASSOCIATED NUCLEASE 1"/>
    <property type="match status" value="1"/>
</dbReference>
<evidence type="ECO:0000313" key="12">
    <source>
        <dbReference type="Proteomes" id="UP000541444"/>
    </source>
</evidence>
<evidence type="ECO:0000256" key="5">
    <source>
        <dbReference type="ARBA" id="ARBA00022833"/>
    </source>
</evidence>
<name>A0A7J7PAF6_9MAGN</name>
<feature type="region of interest" description="Disordered" evidence="9">
    <location>
        <begin position="22"/>
        <end position="61"/>
    </location>
</feature>
<keyword evidence="8" id="KW-0460">Magnesium</keyword>
<dbReference type="EMBL" id="JACGCM010000098">
    <property type="protein sequence ID" value="KAF6176445.1"/>
    <property type="molecule type" value="Genomic_DNA"/>
</dbReference>
<dbReference type="InterPro" id="IPR049125">
    <property type="entry name" value="FAN1-like_WH"/>
</dbReference>
<dbReference type="Pfam" id="PF21315">
    <property type="entry name" value="FAN1_HTH"/>
    <property type="match status" value="1"/>
</dbReference>
<evidence type="ECO:0000256" key="3">
    <source>
        <dbReference type="ARBA" id="ARBA00022771"/>
    </source>
</evidence>
<accession>A0A7J7PAF6</accession>
<dbReference type="Gene3D" id="3.30.160.60">
    <property type="entry name" value="Classic Zinc Finger"/>
    <property type="match status" value="1"/>
</dbReference>
<evidence type="ECO:0000259" key="10">
    <source>
        <dbReference type="PROSITE" id="PS51908"/>
    </source>
</evidence>
<dbReference type="InterPro" id="IPR033315">
    <property type="entry name" value="Fan1-like"/>
</dbReference>
<keyword evidence="5" id="KW-0862">Zinc</keyword>
<gene>
    <name evidence="11" type="ORF">GIB67_010082</name>
</gene>
<dbReference type="GO" id="GO:0008270">
    <property type="term" value="F:zinc ion binding"/>
    <property type="evidence" value="ECO:0007669"/>
    <property type="project" value="UniProtKB-KW"/>
</dbReference>
<evidence type="ECO:0000256" key="2">
    <source>
        <dbReference type="ARBA" id="ARBA00022763"/>
    </source>
</evidence>
<proteinExistence type="inferred from homology"/>
<feature type="domain" description="UBZ4-type" evidence="10">
    <location>
        <begin position="70"/>
        <end position="99"/>
    </location>
</feature>
<keyword evidence="12" id="KW-1185">Reference proteome</keyword>
<comment type="similarity">
    <text evidence="8">Belongs to the FAN1 family.</text>
</comment>
<dbReference type="InterPro" id="IPR014905">
    <property type="entry name" value="HIRAN"/>
</dbReference>
<sequence>MLRGRGSLIRLIGKRRRILPNRQTLLASPHQQESLVSPKQENGEGSSSNHGGQKVHKCGDDVNEKPNTDLVNCPVCGKSIRGSDRIVNSHLDTCLTRGTKRKLAQRTLLQFSFGSRPIDNFNLHDLDNIEANMTQRGLNEMNHFFVPLNSHLRSETREDVLVEDPSREVSVEDKELGTPSIPDISEPNGCSSLDDILMPTLNTSIVGRRFSDKVELKQGDIISLLRDPFNVKDPNAIKVISPDAECIKVIGFLPRELTSYLSPLIDNYQLRFEGSVMSPPKHSLDTVPIQISGQKMAISSENDSHDNQVFESLWKSVLHVVEYAKNSLPNTAKYQQNFCTLIQEVMKNHRHLFTDDEKLFIDSFSSLSDDSQRIFIRLYTRKGPWFRMSNISYQEILDSEQAIEELCAMGYMRFFKSMNKLHDFDFKEVLDVLTVSELREILSLRCLKLPAPSDNLFPDATELRRFVGSFSTLAFTCLNIADVVHHVAFITAPLPSI</sequence>
<dbReference type="GO" id="GO:0008409">
    <property type="term" value="F:5'-3' exonuclease activity"/>
    <property type="evidence" value="ECO:0007669"/>
    <property type="project" value="TreeGrafter"/>
</dbReference>
<keyword evidence="1 8" id="KW-0479">Metal-binding</keyword>
<comment type="catalytic activity">
    <reaction evidence="8">
        <text>Hydrolytically removes 5'-nucleotides successively from the 3'-hydroxy termini of 3'-hydroxy-terminated oligonucleotides.</text>
        <dbReference type="EC" id="3.1.4.1"/>
    </reaction>
</comment>
<comment type="function">
    <text evidence="8">Nuclease required for the repair of DNA interstrand cross-links (ICL). Acts as a 5'-3' exonuclease that anchors at a cut end of DNA and cleaves DNA successively at every third nucleotide, allowing to excise an ICL from one strand through flanking incisions.</text>
</comment>
<dbReference type="AlphaFoldDB" id="A0A7J7PAF6"/>
<dbReference type="GO" id="GO:0036297">
    <property type="term" value="P:interstrand cross-link repair"/>
    <property type="evidence" value="ECO:0007669"/>
    <property type="project" value="InterPro"/>
</dbReference>
<organism evidence="11 12">
    <name type="scientific">Kingdonia uniflora</name>
    <dbReference type="NCBI Taxonomy" id="39325"/>
    <lineage>
        <taxon>Eukaryota</taxon>
        <taxon>Viridiplantae</taxon>
        <taxon>Streptophyta</taxon>
        <taxon>Embryophyta</taxon>
        <taxon>Tracheophyta</taxon>
        <taxon>Spermatophyta</taxon>
        <taxon>Magnoliopsida</taxon>
        <taxon>Ranunculales</taxon>
        <taxon>Circaeasteraceae</taxon>
        <taxon>Kingdonia</taxon>
    </lineage>
</organism>
<comment type="cofactor">
    <cofactor evidence="8">
        <name>Mg(2+)</name>
        <dbReference type="ChEBI" id="CHEBI:18420"/>
    </cofactor>
    <cofactor evidence="8">
        <name>Mn(2+)</name>
        <dbReference type="ChEBI" id="CHEBI:29035"/>
    </cofactor>
</comment>
<evidence type="ECO:0000313" key="11">
    <source>
        <dbReference type="EMBL" id="KAF6176445.1"/>
    </source>
</evidence>
<evidence type="ECO:0000256" key="7">
    <source>
        <dbReference type="PROSITE-ProRule" id="PRU01256"/>
    </source>
</evidence>
<dbReference type="OrthoDB" id="76364at2759"/>
<evidence type="ECO:0000256" key="4">
    <source>
        <dbReference type="ARBA" id="ARBA00022801"/>
    </source>
</evidence>
<reference evidence="11 12" key="1">
    <citation type="journal article" date="2020" name="IScience">
        <title>Genome Sequencing of the Endangered Kingdonia uniflora (Circaeasteraceae, Ranunculales) Reveals Potential Mechanisms of Evolutionary Specialization.</title>
        <authorList>
            <person name="Sun Y."/>
            <person name="Deng T."/>
            <person name="Zhang A."/>
            <person name="Moore M.J."/>
            <person name="Landis J.B."/>
            <person name="Lin N."/>
            <person name="Zhang H."/>
            <person name="Zhang X."/>
            <person name="Huang J."/>
            <person name="Zhang X."/>
            <person name="Sun H."/>
            <person name="Wang H."/>
        </authorList>
    </citation>
    <scope>NUCLEOTIDE SEQUENCE [LARGE SCALE GENOMIC DNA]</scope>
    <source>
        <strain evidence="11">TB1705</strain>
        <tissue evidence="11">Leaf</tissue>
    </source>
</reference>
<dbReference type="PANTHER" id="PTHR15749:SF4">
    <property type="entry name" value="FANCONI-ASSOCIATED NUCLEASE 1"/>
    <property type="match status" value="1"/>
</dbReference>
<evidence type="ECO:0000256" key="6">
    <source>
        <dbReference type="ARBA" id="ARBA00023204"/>
    </source>
</evidence>
<dbReference type="GO" id="GO:0016818">
    <property type="term" value="F:hydrolase activity, acting on acid anhydrides, in phosphorus-containing anhydrides"/>
    <property type="evidence" value="ECO:0007669"/>
    <property type="project" value="InterPro"/>
</dbReference>
<keyword evidence="8" id="KW-0539">Nucleus</keyword>
<dbReference type="GO" id="GO:0017108">
    <property type="term" value="F:5'-flap endonuclease activity"/>
    <property type="evidence" value="ECO:0007669"/>
    <property type="project" value="TreeGrafter"/>
</dbReference>
<evidence type="ECO:0000256" key="1">
    <source>
        <dbReference type="ARBA" id="ARBA00022723"/>
    </source>
</evidence>
<keyword evidence="2 7" id="KW-0227">DNA damage</keyword>
<comment type="subcellular location">
    <subcellularLocation>
        <location evidence="8">Nucleus</location>
    </subcellularLocation>
</comment>
<dbReference type="InterPro" id="IPR006642">
    <property type="entry name" value="Rad18_UBZ4"/>
</dbReference>
<feature type="compositionally biased region" description="Low complexity" evidence="9">
    <location>
        <begin position="43"/>
        <end position="52"/>
    </location>
</feature>
<dbReference type="SMART" id="SM00734">
    <property type="entry name" value="ZnF_Rad18"/>
    <property type="match status" value="1"/>
</dbReference>
<keyword evidence="8" id="KW-0540">Nuclease</keyword>
<dbReference type="GO" id="GO:0004528">
    <property type="term" value="F:phosphodiesterase I activity"/>
    <property type="evidence" value="ECO:0007669"/>
    <property type="project" value="UniProtKB-EC"/>
</dbReference>
<dbReference type="EC" id="3.1.4.1" evidence="8"/>
<dbReference type="GO" id="GO:0070336">
    <property type="term" value="F:flap-structured DNA binding"/>
    <property type="evidence" value="ECO:0007669"/>
    <property type="project" value="TreeGrafter"/>
</dbReference>
<keyword evidence="4 8" id="KW-0378">Hydrolase</keyword>
<keyword evidence="8" id="KW-0464">Manganese</keyword>
<dbReference type="Proteomes" id="UP000541444">
    <property type="component" value="Unassembled WGS sequence"/>
</dbReference>
<evidence type="ECO:0000256" key="8">
    <source>
        <dbReference type="RuleBase" id="RU365033"/>
    </source>
</evidence>